<keyword evidence="1" id="KW-0732">Signal</keyword>
<evidence type="ECO:0000256" key="1">
    <source>
        <dbReference type="SAM" id="SignalP"/>
    </source>
</evidence>
<comment type="caution">
    <text evidence="2">The sequence shown here is derived from an EMBL/GenBank/DDBJ whole genome shotgun (WGS) entry which is preliminary data.</text>
</comment>
<protein>
    <submittedName>
        <fullName evidence="2">Uncharacterized protein</fullName>
    </submittedName>
</protein>
<feature type="chain" id="PRO_5040300710" evidence="1">
    <location>
        <begin position="23"/>
        <end position="137"/>
    </location>
</feature>
<reference evidence="2" key="1">
    <citation type="submission" date="2013-11" db="EMBL/GenBank/DDBJ databases">
        <title>Genome sequence of the fusiform rust pathogen reveals effectors for host alternation and coevolution with pine.</title>
        <authorList>
            <consortium name="DOE Joint Genome Institute"/>
            <person name="Smith K."/>
            <person name="Pendleton A."/>
            <person name="Kubisiak T."/>
            <person name="Anderson C."/>
            <person name="Salamov A."/>
            <person name="Aerts A."/>
            <person name="Riley R."/>
            <person name="Clum A."/>
            <person name="Lindquist E."/>
            <person name="Ence D."/>
            <person name="Campbell M."/>
            <person name="Kronenberg Z."/>
            <person name="Feau N."/>
            <person name="Dhillon B."/>
            <person name="Hamelin R."/>
            <person name="Burleigh J."/>
            <person name="Smith J."/>
            <person name="Yandell M."/>
            <person name="Nelson C."/>
            <person name="Grigoriev I."/>
            <person name="Davis J."/>
        </authorList>
    </citation>
    <scope>NUCLEOTIDE SEQUENCE</scope>
    <source>
        <strain evidence="2">G11</strain>
    </source>
</reference>
<evidence type="ECO:0000313" key="3">
    <source>
        <dbReference type="Proteomes" id="UP000886653"/>
    </source>
</evidence>
<keyword evidence="3" id="KW-1185">Reference proteome</keyword>
<proteinExistence type="predicted"/>
<feature type="signal peptide" evidence="1">
    <location>
        <begin position="1"/>
        <end position="22"/>
    </location>
</feature>
<organism evidence="2 3">
    <name type="scientific">Cronartium quercuum f. sp. fusiforme G11</name>
    <dbReference type="NCBI Taxonomy" id="708437"/>
    <lineage>
        <taxon>Eukaryota</taxon>
        <taxon>Fungi</taxon>
        <taxon>Dikarya</taxon>
        <taxon>Basidiomycota</taxon>
        <taxon>Pucciniomycotina</taxon>
        <taxon>Pucciniomycetes</taxon>
        <taxon>Pucciniales</taxon>
        <taxon>Coleosporiaceae</taxon>
        <taxon>Cronartium</taxon>
    </lineage>
</organism>
<sequence length="137" mass="15186">MLAFFRMLVLVVAIARVGFVDSSNVITCEGQREKPFNVTSCYDALEKYRSIHDPVKKCSFPITVTLNENYPEATEFCYLQLIAKAAAKPPNITIHSKKVAAAINDIDKQCPNQYGQSTYTNGKDVIDISISLAYAIS</sequence>
<accession>A0A9P6THR2</accession>
<gene>
    <name evidence="2" type="ORF">CROQUDRAFT_667668</name>
</gene>
<name>A0A9P6THR2_9BASI</name>
<evidence type="ECO:0000313" key="2">
    <source>
        <dbReference type="EMBL" id="KAG0152005.1"/>
    </source>
</evidence>
<dbReference type="EMBL" id="MU167210">
    <property type="protein sequence ID" value="KAG0152005.1"/>
    <property type="molecule type" value="Genomic_DNA"/>
</dbReference>
<dbReference type="AlphaFoldDB" id="A0A9P6THR2"/>
<dbReference type="Proteomes" id="UP000886653">
    <property type="component" value="Unassembled WGS sequence"/>
</dbReference>